<comment type="caution">
    <text evidence="2">The sequence shown here is derived from an EMBL/GenBank/DDBJ whole genome shotgun (WGS) entry which is preliminary data.</text>
</comment>
<evidence type="ECO:0000313" key="2">
    <source>
        <dbReference type="EMBL" id="KAK3582773.1"/>
    </source>
</evidence>
<evidence type="ECO:0000256" key="1">
    <source>
        <dbReference type="SAM" id="Phobius"/>
    </source>
</evidence>
<protein>
    <submittedName>
        <fullName evidence="2">Uncharacterized protein</fullName>
    </submittedName>
</protein>
<keyword evidence="3" id="KW-1185">Reference proteome</keyword>
<organism evidence="2 3">
    <name type="scientific">Potamilus streckersoni</name>
    <dbReference type="NCBI Taxonomy" id="2493646"/>
    <lineage>
        <taxon>Eukaryota</taxon>
        <taxon>Metazoa</taxon>
        <taxon>Spiralia</taxon>
        <taxon>Lophotrochozoa</taxon>
        <taxon>Mollusca</taxon>
        <taxon>Bivalvia</taxon>
        <taxon>Autobranchia</taxon>
        <taxon>Heteroconchia</taxon>
        <taxon>Palaeoheterodonta</taxon>
        <taxon>Unionida</taxon>
        <taxon>Unionoidea</taxon>
        <taxon>Unionidae</taxon>
        <taxon>Ambleminae</taxon>
        <taxon>Lampsilini</taxon>
        <taxon>Potamilus</taxon>
    </lineage>
</organism>
<keyword evidence="1" id="KW-0812">Transmembrane</keyword>
<accession>A0AAE0S0B6</accession>
<dbReference type="Proteomes" id="UP001195483">
    <property type="component" value="Unassembled WGS sequence"/>
</dbReference>
<name>A0AAE0S0B6_9BIVA</name>
<reference evidence="2" key="1">
    <citation type="journal article" date="2021" name="Genome Biol. Evol.">
        <title>A High-Quality Reference Genome for a Parasitic Bivalve with Doubly Uniparental Inheritance (Bivalvia: Unionida).</title>
        <authorList>
            <person name="Smith C.H."/>
        </authorList>
    </citation>
    <scope>NUCLEOTIDE SEQUENCE</scope>
    <source>
        <strain evidence="2">CHS0354</strain>
    </source>
</reference>
<sequence length="60" mass="7088">LYINIIGMEKYFLVIMLMRVAYAIAQSYFIPRYFQGHHGFHVPYATYIPYGYPVVYDSDA</sequence>
<keyword evidence="1" id="KW-0472">Membrane</keyword>
<gene>
    <name evidence="2" type="ORF">CHS0354_015300</name>
</gene>
<reference evidence="2" key="2">
    <citation type="journal article" date="2021" name="Genome Biol. Evol.">
        <title>Developing a high-quality reference genome for a parasitic bivalve with doubly uniparental inheritance (Bivalvia: Unionida).</title>
        <authorList>
            <person name="Smith C.H."/>
        </authorList>
    </citation>
    <scope>NUCLEOTIDE SEQUENCE</scope>
    <source>
        <strain evidence="2">CHS0354</strain>
        <tissue evidence="2">Mantle</tissue>
    </source>
</reference>
<keyword evidence="1" id="KW-1133">Transmembrane helix</keyword>
<feature type="non-terminal residue" evidence="2">
    <location>
        <position position="1"/>
    </location>
</feature>
<feature type="non-terminal residue" evidence="2">
    <location>
        <position position="60"/>
    </location>
</feature>
<evidence type="ECO:0000313" key="3">
    <source>
        <dbReference type="Proteomes" id="UP001195483"/>
    </source>
</evidence>
<dbReference type="AlphaFoldDB" id="A0AAE0S0B6"/>
<proteinExistence type="predicted"/>
<dbReference type="EMBL" id="JAEAOA010000947">
    <property type="protein sequence ID" value="KAK3582773.1"/>
    <property type="molecule type" value="Genomic_DNA"/>
</dbReference>
<reference evidence="2" key="3">
    <citation type="submission" date="2023-05" db="EMBL/GenBank/DDBJ databases">
        <authorList>
            <person name="Smith C.H."/>
        </authorList>
    </citation>
    <scope>NUCLEOTIDE SEQUENCE</scope>
    <source>
        <strain evidence="2">CHS0354</strain>
        <tissue evidence="2">Mantle</tissue>
    </source>
</reference>
<feature type="transmembrane region" description="Helical" evidence="1">
    <location>
        <begin position="12"/>
        <end position="30"/>
    </location>
</feature>